<dbReference type="NCBIfam" id="TIGR00055">
    <property type="entry name" value="uppS"/>
    <property type="match status" value="1"/>
</dbReference>
<dbReference type="PANTHER" id="PTHR10291">
    <property type="entry name" value="DEHYDRODOLICHYL DIPHOSPHATE SYNTHASE FAMILY MEMBER"/>
    <property type="match status" value="1"/>
</dbReference>
<dbReference type="GO" id="GO:0045547">
    <property type="term" value="F:ditrans,polycis-polyprenyl diphosphate synthase [(2E,6E)-farnesyl diphosphate specific] activity"/>
    <property type="evidence" value="ECO:0007669"/>
    <property type="project" value="UniProtKB-EC"/>
</dbReference>
<reference evidence="6" key="1">
    <citation type="journal article" date="2017" name="bioRxiv">
        <title>Comparative analysis of the genomes of Stylophora pistillata and Acropora digitifera provides evidence for extensive differences between species of corals.</title>
        <authorList>
            <person name="Voolstra C.R."/>
            <person name="Li Y."/>
            <person name="Liew Y.J."/>
            <person name="Baumgarten S."/>
            <person name="Zoccola D."/>
            <person name="Flot J.-F."/>
            <person name="Tambutte S."/>
            <person name="Allemand D."/>
            <person name="Aranda M."/>
        </authorList>
    </citation>
    <scope>NUCLEOTIDE SEQUENCE [LARGE SCALE GENOMIC DNA]</scope>
</reference>
<protein>
    <recommendedName>
        <fullName evidence="4">Alkyl transferase</fullName>
        <ecNumber evidence="4">2.5.1.-</ecNumber>
    </recommendedName>
</protein>
<comment type="caution">
    <text evidence="5">The sequence shown here is derived from an EMBL/GenBank/DDBJ whole genome shotgun (WGS) entry which is preliminary data.</text>
</comment>
<dbReference type="Pfam" id="PF01255">
    <property type="entry name" value="Prenyltransf"/>
    <property type="match status" value="1"/>
</dbReference>
<evidence type="ECO:0000256" key="3">
    <source>
        <dbReference type="ARBA" id="ARBA00047353"/>
    </source>
</evidence>
<organism evidence="5 6">
    <name type="scientific">Stylophora pistillata</name>
    <name type="common">Smooth cauliflower coral</name>
    <dbReference type="NCBI Taxonomy" id="50429"/>
    <lineage>
        <taxon>Eukaryota</taxon>
        <taxon>Metazoa</taxon>
        <taxon>Cnidaria</taxon>
        <taxon>Anthozoa</taxon>
        <taxon>Hexacorallia</taxon>
        <taxon>Scleractinia</taxon>
        <taxon>Astrocoeniina</taxon>
        <taxon>Pocilloporidae</taxon>
        <taxon>Stylophora</taxon>
    </lineage>
</organism>
<dbReference type="PANTHER" id="PTHR10291:SF43">
    <property type="entry name" value="DEHYDRODOLICHYL DIPHOSPHATE SYNTHASE COMPLEX SUBUNIT DHDDS"/>
    <property type="match status" value="1"/>
</dbReference>
<evidence type="ECO:0000256" key="1">
    <source>
        <dbReference type="ARBA" id="ARBA00005432"/>
    </source>
</evidence>
<name>A0A2B4S1M2_STYPI</name>
<dbReference type="InterPro" id="IPR036424">
    <property type="entry name" value="UPP_synth-like_sf"/>
</dbReference>
<comment type="catalytic activity">
    <reaction evidence="3">
        <text>n isopentenyl diphosphate + (2E,6E)-farnesyl diphosphate = a di-trans,poly-cis-polyprenyl diphosphate + n diphosphate</text>
        <dbReference type="Rhea" id="RHEA:53008"/>
        <dbReference type="Rhea" id="RHEA-COMP:19494"/>
        <dbReference type="ChEBI" id="CHEBI:33019"/>
        <dbReference type="ChEBI" id="CHEBI:128769"/>
        <dbReference type="ChEBI" id="CHEBI:136960"/>
        <dbReference type="ChEBI" id="CHEBI:175763"/>
        <dbReference type="EC" id="2.5.1.87"/>
    </reaction>
</comment>
<dbReference type="InterPro" id="IPR018520">
    <property type="entry name" value="UPP_synth-like_CS"/>
</dbReference>
<evidence type="ECO:0000256" key="2">
    <source>
        <dbReference type="ARBA" id="ARBA00022679"/>
    </source>
</evidence>
<keyword evidence="2 4" id="KW-0808">Transferase</keyword>
<dbReference type="CDD" id="cd00475">
    <property type="entry name" value="Cis_IPPS"/>
    <property type="match status" value="1"/>
</dbReference>
<dbReference type="SUPFAM" id="SSF64005">
    <property type="entry name" value="Undecaprenyl diphosphate synthase"/>
    <property type="match status" value="1"/>
</dbReference>
<dbReference type="GO" id="GO:0016094">
    <property type="term" value="P:polyprenol biosynthetic process"/>
    <property type="evidence" value="ECO:0007669"/>
    <property type="project" value="TreeGrafter"/>
</dbReference>
<dbReference type="Proteomes" id="UP000225706">
    <property type="component" value="Unassembled WGS sequence"/>
</dbReference>
<evidence type="ECO:0000256" key="4">
    <source>
        <dbReference type="RuleBase" id="RU363018"/>
    </source>
</evidence>
<dbReference type="EMBL" id="LSMT01000224">
    <property type="protein sequence ID" value="PFX22949.1"/>
    <property type="molecule type" value="Genomic_DNA"/>
</dbReference>
<sequence length="307" mass="35225">MDGNRRFAKKVKCERSKGHEKGFEKFTEVLEWCFDLGIPEVTVYAFSIENFKRSQEEVDGLMELARQKFDRLMEEKEMIMKHGVCVRALGDLTMLPEDLQRSVARVVKFSKNNIKATLNVCLAYTSRHEISNAVKLMAEGVELGLIKASDISESLLEKCLYTSPSPHPDMLIRTSGEVRFSDFLLWQEASESCKTKQSQAELDWELQCVLDEMAEEPVSVSNGNSQGPNTRIACEQNGTTTEETPATNGYHRPHTNIHNVQDLIIKPYIQQRLEAYRESKQSRVDRFLAHLDNRQVEYLERICPKVM</sequence>
<dbReference type="Gene3D" id="3.40.1180.10">
    <property type="entry name" value="Decaprenyl diphosphate synthase-like"/>
    <property type="match status" value="1"/>
</dbReference>
<comment type="similarity">
    <text evidence="1 4">Belongs to the UPP synthase family.</text>
</comment>
<evidence type="ECO:0000313" key="6">
    <source>
        <dbReference type="Proteomes" id="UP000225706"/>
    </source>
</evidence>
<dbReference type="InterPro" id="IPR001441">
    <property type="entry name" value="UPP_synth-like"/>
</dbReference>
<dbReference type="EC" id="2.5.1.-" evidence="4"/>
<dbReference type="OrthoDB" id="4173905at2759"/>
<dbReference type="STRING" id="50429.A0A2B4S1M2"/>
<accession>A0A2B4S1M2</accession>
<dbReference type="PROSITE" id="PS01066">
    <property type="entry name" value="UPP_SYNTHASE"/>
    <property type="match status" value="1"/>
</dbReference>
<dbReference type="GO" id="GO:1904423">
    <property type="term" value="C:dehydrodolichyl diphosphate synthase complex"/>
    <property type="evidence" value="ECO:0007669"/>
    <property type="project" value="TreeGrafter"/>
</dbReference>
<keyword evidence="6" id="KW-1185">Reference proteome</keyword>
<evidence type="ECO:0000313" key="5">
    <source>
        <dbReference type="EMBL" id="PFX22949.1"/>
    </source>
</evidence>
<proteinExistence type="inferred from homology"/>
<dbReference type="GO" id="GO:0005783">
    <property type="term" value="C:endoplasmic reticulum"/>
    <property type="evidence" value="ECO:0007669"/>
    <property type="project" value="TreeGrafter"/>
</dbReference>
<gene>
    <name evidence="5" type="primary">DHDDS</name>
    <name evidence="5" type="ORF">AWC38_SpisGene12535</name>
</gene>
<dbReference type="AlphaFoldDB" id="A0A2B4S1M2"/>